<dbReference type="CDD" id="cd07010">
    <property type="entry name" value="cupin_PMI_type_I_N_bac"/>
    <property type="match status" value="1"/>
</dbReference>
<feature type="binding site" evidence="3">
    <location>
        <position position="104"/>
    </location>
    <ligand>
        <name>Zn(2+)</name>
        <dbReference type="ChEBI" id="CHEBI:29105"/>
    </ligand>
</feature>
<keyword evidence="1 3" id="KW-0479">Metal-binding</keyword>
<feature type="binding site" evidence="3">
    <location>
        <position position="121"/>
    </location>
    <ligand>
        <name>Zn(2+)</name>
        <dbReference type="ChEBI" id="CHEBI:29105"/>
    </ligand>
</feature>
<dbReference type="GO" id="GO:0004476">
    <property type="term" value="F:mannose-6-phosphate isomerase activity"/>
    <property type="evidence" value="ECO:0007669"/>
    <property type="project" value="InterPro"/>
</dbReference>
<keyword evidence="5" id="KW-0413">Isomerase</keyword>
<evidence type="ECO:0000256" key="2">
    <source>
        <dbReference type="ARBA" id="ARBA00022833"/>
    </source>
</evidence>
<sequence length="317" mass="36390">MMEHILLLKLPPISMEAIWGDGTLTRRYHLEMADGYDIDRCPFGGGFSEECTIQNGEYKGRSLKWLYKHHPDYFGSADQRKWKDMMAISMGACWASEDLSVQVHPREDWAMEHLHAHGKSECWYFPETVENNTVVFGSRAKTMEEFDEYIRRGAWEELMVRHPVKPGSFYAINAGTLHAVQKGSYFIEICNPSPVTYRFYDYDRLDSNGKPRKLDMEKAKENLLVPDQPVVYNEVISEYGSVTERFMADNGNYSAWLYKVKGTGCIPLKKPFAGCFVIYGKGTINDIEVREGQSFMLTNACKEFVLQGDMEIICCHG</sequence>
<dbReference type="AlphaFoldDB" id="A0AAP9MLB7"/>
<feature type="active site" evidence="4">
    <location>
        <position position="198"/>
    </location>
</feature>
<dbReference type="GO" id="GO:0046872">
    <property type="term" value="F:metal ion binding"/>
    <property type="evidence" value="ECO:0007669"/>
    <property type="project" value="UniProtKB-KW"/>
</dbReference>
<organism evidence="5 6">
    <name type="scientific">Clostridium innocuum</name>
    <dbReference type="NCBI Taxonomy" id="1522"/>
    <lineage>
        <taxon>Bacteria</taxon>
        <taxon>Bacillati</taxon>
        <taxon>Bacillota</taxon>
        <taxon>Clostridia</taxon>
        <taxon>Eubacteriales</taxon>
        <taxon>Clostridiaceae</taxon>
        <taxon>Clostridium</taxon>
    </lineage>
</organism>
<evidence type="ECO:0000256" key="1">
    <source>
        <dbReference type="ARBA" id="ARBA00022723"/>
    </source>
</evidence>
<evidence type="ECO:0000313" key="6">
    <source>
        <dbReference type="Proteomes" id="UP000503330"/>
    </source>
</evidence>
<dbReference type="InterPro" id="IPR014628">
    <property type="entry name" value="Man6P_isomerase_Firm_short"/>
</dbReference>
<dbReference type="PIRSF" id="PIRSF036894">
    <property type="entry name" value="PMI_Firm_short"/>
    <property type="match status" value="1"/>
</dbReference>
<dbReference type="PANTHER" id="PTHR42742">
    <property type="entry name" value="TRANSCRIPTIONAL REPRESSOR MPRA"/>
    <property type="match status" value="1"/>
</dbReference>
<evidence type="ECO:0000256" key="4">
    <source>
        <dbReference type="PIRSR" id="PIRSR036894-2"/>
    </source>
</evidence>
<comment type="cofactor">
    <cofactor evidence="3">
        <name>Zn(2+)</name>
        <dbReference type="ChEBI" id="CHEBI:29105"/>
    </cofactor>
    <text evidence="3">Binds 1 zinc ion per subunit.</text>
</comment>
<feature type="binding site" evidence="3">
    <location>
        <position position="178"/>
    </location>
    <ligand>
        <name>Zn(2+)</name>
        <dbReference type="ChEBI" id="CHEBI:29105"/>
    </ligand>
</feature>
<dbReference type="Proteomes" id="UP000503330">
    <property type="component" value="Chromosome"/>
</dbReference>
<dbReference type="GeneID" id="61928437"/>
<reference evidence="5 6" key="1">
    <citation type="submission" date="2020-02" db="EMBL/GenBank/DDBJ databases">
        <authorList>
            <person name="Kociolek L.K."/>
            <person name="Ozer E.A."/>
        </authorList>
    </citation>
    <scope>NUCLEOTIDE SEQUENCE [LARGE SCALE GENOMIC DNA]</scope>
    <source>
        <strain evidence="5 6">ATCC 14501</strain>
    </source>
</reference>
<evidence type="ECO:0000313" key="5">
    <source>
        <dbReference type="EMBL" id="QJA05074.1"/>
    </source>
</evidence>
<name>A0AAP9MLB7_CLOIN</name>
<dbReference type="RefSeq" id="WP_002606626.1">
    <property type="nucleotide sequence ID" value="NZ_BAAACC010000014.1"/>
</dbReference>
<proteinExistence type="predicted"/>
<dbReference type="InterPro" id="IPR014710">
    <property type="entry name" value="RmlC-like_jellyroll"/>
</dbReference>
<dbReference type="PANTHER" id="PTHR42742:SF3">
    <property type="entry name" value="FRUCTOKINASE"/>
    <property type="match status" value="1"/>
</dbReference>
<dbReference type="InterPro" id="IPR051804">
    <property type="entry name" value="Carb_Metab_Reg_Kinase/Isom"/>
</dbReference>
<dbReference type="Gene3D" id="2.60.120.10">
    <property type="entry name" value="Jelly Rolls"/>
    <property type="match status" value="2"/>
</dbReference>
<dbReference type="SUPFAM" id="SSF51182">
    <property type="entry name" value="RmlC-like cupins"/>
    <property type="match status" value="1"/>
</dbReference>
<dbReference type="GO" id="GO:0005975">
    <property type="term" value="P:carbohydrate metabolic process"/>
    <property type="evidence" value="ECO:0007669"/>
    <property type="project" value="InterPro"/>
</dbReference>
<dbReference type="InterPro" id="IPR011051">
    <property type="entry name" value="RmlC_Cupin_sf"/>
</dbReference>
<gene>
    <name evidence="5" type="ORF">G4D54_22830</name>
</gene>
<evidence type="ECO:0000256" key="3">
    <source>
        <dbReference type="PIRSR" id="PIRSR036894-1"/>
    </source>
</evidence>
<protein>
    <submittedName>
        <fullName evidence="5">Mannose-6-phosphate isomerase</fullName>
    </submittedName>
</protein>
<dbReference type="EMBL" id="CP048838">
    <property type="protein sequence ID" value="QJA05074.1"/>
    <property type="molecule type" value="Genomic_DNA"/>
</dbReference>
<keyword evidence="2 3" id="KW-0862">Zinc</keyword>
<accession>A0AAP9MLB7</accession>